<accession>A0A829Z9A2</accession>
<proteinExistence type="predicted"/>
<dbReference type="EMBL" id="BLMI01000057">
    <property type="protein sequence ID" value="GFI40529.1"/>
    <property type="molecule type" value="Genomic_DNA"/>
</dbReference>
<dbReference type="AlphaFoldDB" id="A0A829Z9A2"/>
<protein>
    <submittedName>
        <fullName evidence="1">Uncharacterized protein</fullName>
    </submittedName>
</protein>
<dbReference type="RefSeq" id="WP_172472026.1">
    <property type="nucleotide sequence ID" value="NZ_BLMI01000057.1"/>
</dbReference>
<comment type="caution">
    <text evidence="1">The sequence shown here is derived from an EMBL/GenBank/DDBJ whole genome shotgun (WGS) entry which is preliminary data.</text>
</comment>
<evidence type="ECO:0000313" key="1">
    <source>
        <dbReference type="EMBL" id="GFI40529.1"/>
    </source>
</evidence>
<evidence type="ECO:0000313" key="2">
    <source>
        <dbReference type="Proteomes" id="UP000490821"/>
    </source>
</evidence>
<name>A0A829Z9A2_9FIRM</name>
<dbReference type="Proteomes" id="UP000490821">
    <property type="component" value="Unassembled WGS sequence"/>
</dbReference>
<reference evidence="1 2" key="1">
    <citation type="journal article" date="2020" name="Microbiome">
        <title>Single-cell genomics of uncultured bacteria reveals dietary fiber responders in the mouse gut microbiota.</title>
        <authorList>
            <person name="Chijiiwa R."/>
            <person name="Hosokawa M."/>
            <person name="Kogawa M."/>
            <person name="Nishikawa Y."/>
            <person name="Ide K."/>
            <person name="Sakanashi C."/>
            <person name="Takahashi K."/>
            <person name="Takeyama H."/>
        </authorList>
    </citation>
    <scope>NUCLEOTIDE SEQUENCE [LARGE SCALE GENOMIC DNA]</scope>
    <source>
        <strain evidence="1">IMSAGC_017</strain>
    </source>
</reference>
<sequence length="218" mass="25251">MKKILLLLLGFSLITYCSIFNISALDTTLNYEQKHFIDLCFTDRFIIYEGNTEITNQFIKNNQSLYDNKDYEKLHKIVTTDGYSFIEKNPILSTDFPSQRLGLEWTWNSFRVVNNYKGEPNTVIYKCEVKYDVGSGAYYEHKSSPTIQITYNGNISKASTKYNKTPILDLSKKPGSVTYDFGIYIVHTDGTYFDPPEKYKVTVLCAPIKNQPNIQIYR</sequence>
<organism evidence="1 2">
    <name type="scientific">Thomasclavelia cocleata</name>
    <dbReference type="NCBI Taxonomy" id="69824"/>
    <lineage>
        <taxon>Bacteria</taxon>
        <taxon>Bacillati</taxon>
        <taxon>Bacillota</taxon>
        <taxon>Erysipelotrichia</taxon>
        <taxon>Erysipelotrichales</taxon>
        <taxon>Coprobacillaceae</taxon>
        <taxon>Thomasclavelia</taxon>
    </lineage>
</organism>
<gene>
    <name evidence="1" type="ORF">IMSAGC017_00562</name>
</gene>